<gene>
    <name evidence="1" type="ORF">EZI54_23335</name>
</gene>
<keyword evidence="2" id="KW-1185">Reference proteome</keyword>
<sequence>MLVRANDRDEVIEVYGIYWVGGERIYWIVPYENYEGFITLSESESTVVDPIIDNFVIRKNDAGEDLFLHWAADKNDLIYSLVEHDPEAMKQFNQRLSEGGF</sequence>
<name>A0ABY1ZFS0_9GAMM</name>
<proteinExistence type="predicted"/>
<dbReference type="Proteomes" id="UP000313645">
    <property type="component" value="Unassembled WGS sequence"/>
</dbReference>
<reference evidence="1 2" key="1">
    <citation type="submission" date="2019-02" db="EMBL/GenBank/DDBJ databases">
        <title>Marinobacter halodurans sp. nov., a marine bacterium isolated from sea tidal flat.</title>
        <authorList>
            <person name="Yoo Y."/>
            <person name="Lee D.W."/>
            <person name="Kim B.S."/>
            <person name="Kim J.-J."/>
        </authorList>
    </citation>
    <scope>NUCLEOTIDE SEQUENCE [LARGE SCALE GENOMIC DNA]</scope>
    <source>
        <strain evidence="1 2">YJ-S3-2</strain>
    </source>
</reference>
<comment type="caution">
    <text evidence="1">The sequence shown here is derived from an EMBL/GenBank/DDBJ whole genome shotgun (WGS) entry which is preliminary data.</text>
</comment>
<evidence type="ECO:0000313" key="1">
    <source>
        <dbReference type="EMBL" id="TBW45983.1"/>
    </source>
</evidence>
<dbReference type="RefSeq" id="WP_131484255.1">
    <property type="nucleotide sequence ID" value="NZ_SJDL01000093.1"/>
</dbReference>
<evidence type="ECO:0000313" key="2">
    <source>
        <dbReference type="Proteomes" id="UP000313645"/>
    </source>
</evidence>
<dbReference type="EMBL" id="SJDL01000093">
    <property type="protein sequence ID" value="TBW45983.1"/>
    <property type="molecule type" value="Genomic_DNA"/>
</dbReference>
<protein>
    <submittedName>
        <fullName evidence="1">Uncharacterized protein</fullName>
    </submittedName>
</protein>
<accession>A0ABY1ZFS0</accession>
<organism evidence="1 2">
    <name type="scientific">Marinobacter halodurans</name>
    <dbReference type="NCBI Taxonomy" id="2528979"/>
    <lineage>
        <taxon>Bacteria</taxon>
        <taxon>Pseudomonadati</taxon>
        <taxon>Pseudomonadota</taxon>
        <taxon>Gammaproteobacteria</taxon>
        <taxon>Pseudomonadales</taxon>
        <taxon>Marinobacteraceae</taxon>
        <taxon>Marinobacter</taxon>
    </lineage>
</organism>